<dbReference type="InterPro" id="IPR001584">
    <property type="entry name" value="Integrase_cat-core"/>
</dbReference>
<evidence type="ECO:0000256" key="5">
    <source>
        <dbReference type="ARBA" id="ARBA00023172"/>
    </source>
</evidence>
<feature type="region of interest" description="Disordered" evidence="6">
    <location>
        <begin position="1"/>
        <end position="22"/>
    </location>
</feature>
<name>A0ABT4JBT6_9RHOB</name>
<keyword evidence="5" id="KW-0233">DNA recombination</keyword>
<dbReference type="NCBIfam" id="NF033563">
    <property type="entry name" value="transpos_IS30"/>
    <property type="match status" value="2"/>
</dbReference>
<dbReference type="SUPFAM" id="SSF53098">
    <property type="entry name" value="Ribonuclease H-like"/>
    <property type="match status" value="1"/>
</dbReference>
<dbReference type="Proteomes" id="UP001149822">
    <property type="component" value="Unassembled WGS sequence"/>
</dbReference>
<dbReference type="InterPro" id="IPR012337">
    <property type="entry name" value="RNaseH-like_sf"/>
</dbReference>
<reference evidence="8" key="1">
    <citation type="submission" date="2022-12" db="EMBL/GenBank/DDBJ databases">
        <title>Paracoccus sp. EF6 isolated from a lake water.</title>
        <authorList>
            <person name="Liu H."/>
        </authorList>
    </citation>
    <scope>NUCLEOTIDE SEQUENCE</scope>
    <source>
        <strain evidence="8">EF6</strain>
    </source>
</reference>
<accession>A0ABT4JBT6</accession>
<evidence type="ECO:0000256" key="3">
    <source>
        <dbReference type="ARBA" id="ARBA00022578"/>
    </source>
</evidence>
<gene>
    <name evidence="8" type="ORF">OU682_23930</name>
</gene>
<dbReference type="InterPro" id="IPR001598">
    <property type="entry name" value="Transposase_IS30_CS"/>
</dbReference>
<evidence type="ECO:0000313" key="9">
    <source>
        <dbReference type="Proteomes" id="UP001149822"/>
    </source>
</evidence>
<dbReference type="InterPro" id="IPR036397">
    <property type="entry name" value="RNaseH_sf"/>
</dbReference>
<evidence type="ECO:0000259" key="7">
    <source>
        <dbReference type="PROSITE" id="PS50994"/>
    </source>
</evidence>
<dbReference type="PANTHER" id="PTHR10948">
    <property type="entry name" value="TRANSPOSASE"/>
    <property type="match status" value="1"/>
</dbReference>
<comment type="caution">
    <text evidence="8">The sequence shown here is derived from an EMBL/GenBank/DDBJ whole genome shotgun (WGS) entry which is preliminary data.</text>
</comment>
<dbReference type="PROSITE" id="PS01043">
    <property type="entry name" value="TRANSPOSASE_IS30"/>
    <property type="match status" value="1"/>
</dbReference>
<evidence type="ECO:0000313" key="8">
    <source>
        <dbReference type="EMBL" id="MCZ0964590.1"/>
    </source>
</evidence>
<keyword evidence="3" id="KW-0815">Transposition</keyword>
<evidence type="ECO:0000256" key="1">
    <source>
        <dbReference type="ARBA" id="ARBA00002190"/>
    </source>
</evidence>
<dbReference type="InterPro" id="IPR051917">
    <property type="entry name" value="Transposase-Integrase"/>
</dbReference>
<evidence type="ECO:0000256" key="2">
    <source>
        <dbReference type="ARBA" id="ARBA00006363"/>
    </source>
</evidence>
<organism evidence="8 9">
    <name type="scientific">Paracoccus benzoatiresistens</name>
    <dbReference type="NCBI Taxonomy" id="2997341"/>
    <lineage>
        <taxon>Bacteria</taxon>
        <taxon>Pseudomonadati</taxon>
        <taxon>Pseudomonadota</taxon>
        <taxon>Alphaproteobacteria</taxon>
        <taxon>Rhodobacterales</taxon>
        <taxon>Paracoccaceae</taxon>
        <taxon>Paracoccus</taxon>
    </lineage>
</organism>
<comment type="similarity">
    <text evidence="2">Belongs to the transposase IS30 family.</text>
</comment>
<protein>
    <submittedName>
        <fullName evidence="8">IS30 family transposase</fullName>
    </submittedName>
</protein>
<keyword evidence="4" id="KW-0238">DNA-binding</keyword>
<sequence length="468" mass="51616">MARGKRRSERCTRAALHSPGRPGVARREERLRFWELIAAGRSSEGAAVEIGVSQPVGTRWFREAGGMPPSHLSPSAGRPSGRYLSFEEREEIALMRARGCGVRHIALHLKRAPSTISRELGRNAATRNGSFEYRATTAQWHAECAARRPKVAKLASNEALRLYVQDRLAGQVTHPDGKAIKGPKVAWKGRRHGPRQARRWAIAWSPEQISRRLELDFPEDTTMRISHEAIYQALYIQGRGALKRELTACLRTGRALRVPHARSTGRGKSFISPEIMISERPAEAADRAVPGHWEGDLILGLNSSAIGTLVERTTRFTLLLHLPPMAGHGTDLRQKNGPALAGHGAEAVRDAIANSITELPSHLRRSLAWDQGAEMARHADLKILAGLPVYFCDPHSPWQRGTNENTNGLLRQYFPKGTDLSTHSPEDLEAVAVALNGRPRKTLGWKTPAEALDELMTRTQYAGVATTG</sequence>
<dbReference type="EMBL" id="JAPTYD010000153">
    <property type="protein sequence ID" value="MCZ0964590.1"/>
    <property type="molecule type" value="Genomic_DNA"/>
</dbReference>
<dbReference type="InterPro" id="IPR025246">
    <property type="entry name" value="IS30-like_HTH"/>
</dbReference>
<evidence type="ECO:0000256" key="4">
    <source>
        <dbReference type="ARBA" id="ARBA00023125"/>
    </source>
</evidence>
<feature type="domain" description="Integrase catalytic" evidence="7">
    <location>
        <begin position="277"/>
        <end position="456"/>
    </location>
</feature>
<dbReference type="InterPro" id="IPR053392">
    <property type="entry name" value="Transposase_IS30-like"/>
</dbReference>
<evidence type="ECO:0000256" key="6">
    <source>
        <dbReference type="SAM" id="MobiDB-lite"/>
    </source>
</evidence>
<dbReference type="PROSITE" id="PS50994">
    <property type="entry name" value="INTEGRASE"/>
    <property type="match status" value="1"/>
</dbReference>
<proteinExistence type="inferred from homology"/>
<dbReference type="Pfam" id="PF13936">
    <property type="entry name" value="HTH_38"/>
    <property type="match status" value="1"/>
</dbReference>
<keyword evidence="9" id="KW-1185">Reference proteome</keyword>
<dbReference type="RefSeq" id="WP_268944674.1">
    <property type="nucleotide sequence ID" value="NZ_JAPTYD010000153.1"/>
</dbReference>
<dbReference type="Gene3D" id="3.30.420.10">
    <property type="entry name" value="Ribonuclease H-like superfamily/Ribonuclease H"/>
    <property type="match status" value="1"/>
</dbReference>
<comment type="function">
    <text evidence="1">Required for the transposition of the insertion element.</text>
</comment>
<dbReference type="PANTHER" id="PTHR10948:SF23">
    <property type="entry name" value="TRANSPOSASE INSI FOR INSERTION SEQUENCE ELEMENT IS30A-RELATED"/>
    <property type="match status" value="1"/>
</dbReference>